<protein>
    <submittedName>
        <fullName evidence="1">Uncharacterized protein</fullName>
    </submittedName>
</protein>
<dbReference type="EMBL" id="JABDJR010000641">
    <property type="protein sequence ID" value="NNF08271.1"/>
    <property type="molecule type" value="Genomic_DNA"/>
</dbReference>
<evidence type="ECO:0000313" key="2">
    <source>
        <dbReference type="Proteomes" id="UP000547674"/>
    </source>
</evidence>
<reference evidence="1 2" key="1">
    <citation type="submission" date="2020-03" db="EMBL/GenBank/DDBJ databases">
        <title>Metabolic flexibility allows generalist bacteria to become dominant in a frequently disturbed ecosystem.</title>
        <authorList>
            <person name="Chen Y.-J."/>
            <person name="Leung P.M."/>
            <person name="Bay S.K."/>
            <person name="Hugenholtz P."/>
            <person name="Kessler A.J."/>
            <person name="Shelley G."/>
            <person name="Waite D.W."/>
            <person name="Cook P.L."/>
            <person name="Greening C."/>
        </authorList>
    </citation>
    <scope>NUCLEOTIDE SEQUENCE [LARGE SCALE GENOMIC DNA]</scope>
    <source>
        <strain evidence="1">SS_bin_28</strain>
    </source>
</reference>
<accession>A0A7Y2H3P1</accession>
<dbReference type="Proteomes" id="UP000547674">
    <property type="component" value="Unassembled WGS sequence"/>
</dbReference>
<proteinExistence type="predicted"/>
<dbReference type="AlphaFoldDB" id="A0A7Y2H3P1"/>
<name>A0A7Y2H3P1_UNCEI</name>
<evidence type="ECO:0000313" key="1">
    <source>
        <dbReference type="EMBL" id="NNF08271.1"/>
    </source>
</evidence>
<feature type="non-terminal residue" evidence="1">
    <location>
        <position position="1"/>
    </location>
</feature>
<sequence length="127" mass="13862">AMGAELKNLPPESQAYQNLFQTRKQFSQDVVKMVQSHYVFTNFRGQKKPLAEAFASDRGIPGGVGDCCAPKLLNYAATHNLTPKGLAEFYWGEPTKSGNKQPGQFYAPCESRCEPILGFLLCGADGA</sequence>
<organism evidence="1 2">
    <name type="scientific">Eiseniibacteriota bacterium</name>
    <dbReference type="NCBI Taxonomy" id="2212470"/>
    <lineage>
        <taxon>Bacteria</taxon>
        <taxon>Candidatus Eiseniibacteriota</taxon>
    </lineage>
</organism>
<gene>
    <name evidence="1" type="ORF">HKN21_16030</name>
</gene>
<comment type="caution">
    <text evidence="1">The sequence shown here is derived from an EMBL/GenBank/DDBJ whole genome shotgun (WGS) entry which is preliminary data.</text>
</comment>